<feature type="transmembrane region" description="Helical" evidence="7">
    <location>
        <begin position="779"/>
        <end position="802"/>
    </location>
</feature>
<dbReference type="AlphaFoldDB" id="A0A371J5U5"/>
<evidence type="ECO:0000256" key="5">
    <source>
        <dbReference type="ARBA" id="ARBA00023136"/>
    </source>
</evidence>
<dbReference type="GO" id="GO:0022857">
    <property type="term" value="F:transmembrane transporter activity"/>
    <property type="evidence" value="ECO:0007669"/>
    <property type="project" value="TreeGrafter"/>
</dbReference>
<dbReference type="PANTHER" id="PTHR30572">
    <property type="entry name" value="MEMBRANE COMPONENT OF TRANSPORTER-RELATED"/>
    <property type="match status" value="1"/>
</dbReference>
<feature type="transmembrane region" description="Helical" evidence="7">
    <location>
        <begin position="346"/>
        <end position="366"/>
    </location>
</feature>
<dbReference type="Proteomes" id="UP000215694">
    <property type="component" value="Unassembled WGS sequence"/>
</dbReference>
<feature type="domain" description="ABC3 transporter permease C-terminal" evidence="8">
    <location>
        <begin position="248"/>
        <end position="373"/>
    </location>
</feature>
<feature type="transmembrane region" description="Helical" evidence="7">
    <location>
        <begin position="725"/>
        <end position="743"/>
    </location>
</feature>
<evidence type="ECO:0000256" key="2">
    <source>
        <dbReference type="ARBA" id="ARBA00022475"/>
    </source>
</evidence>
<dbReference type="EMBL" id="NOJY02000009">
    <property type="protein sequence ID" value="RDY28094.1"/>
    <property type="molecule type" value="Genomic_DNA"/>
</dbReference>
<evidence type="ECO:0000313" key="10">
    <source>
        <dbReference type="Proteomes" id="UP000215694"/>
    </source>
</evidence>
<dbReference type="RefSeq" id="WP_094367752.1">
    <property type="nucleotide sequence ID" value="NZ_NOJY02000009.1"/>
</dbReference>
<keyword evidence="10" id="KW-1185">Reference proteome</keyword>
<gene>
    <name evidence="9" type="ORF">CHL78_007270</name>
</gene>
<dbReference type="InterPro" id="IPR003838">
    <property type="entry name" value="ABC3_permease_C"/>
</dbReference>
<feature type="transmembrane region" description="Helical" evidence="7">
    <location>
        <begin position="297"/>
        <end position="318"/>
    </location>
</feature>
<evidence type="ECO:0000313" key="9">
    <source>
        <dbReference type="EMBL" id="RDY28094.1"/>
    </source>
</evidence>
<feature type="transmembrane region" description="Helical" evidence="7">
    <location>
        <begin position="20"/>
        <end position="39"/>
    </location>
</feature>
<sequence>MRNKLNIGIRYIKAYKKRSIAIILSMVLSIGLIVGMGILSRTNDHAELQKMKYSQGMYHITIGGVDKNQVEKIKQNKTIENLGMFSIYKNTSKEEKQSLPIVSVNKDYIINNSRIEKGRYPKDKQELIAEEWVLRNLGIEPKINKEITLKIDDNQGGYKEEKFKLVGIMNDRLGEKSQGRMELYTSIDLNADTSMIANIAFKEGTNINKEIDKISKLTSIDKEKMEIMEDLISAESQTSNIDMESLKLLIFISMVCGIVIYGIFNISIYKRVSEYGILRAVGANSYKIFSIVLDELFGLYLISVPIGLIIGMCGALVFGKMSESINTTVILNGEIVKLGLKFPKEIILGSVISIGLIVFLISYFTFRKIKKLSVIDSIKKNLDSNSVKKSLISLNFLKRFMKTYKAISFKNIFRNKKSFIMIILSMSICGILLITSNYRSYLSQADDFTIEREMNMNSDFMIDVFNEDMNKGIDDNSIKEIKKIPNVKNLETSQIMYSRMIMDEKDILNQEYFDIINNDYRGTGLFKGYLVEDKKTNELILKNNLRGYDDNALNKLKNYVESGEIDIEKMKNEDLAVVYIPNANEENTQSIGGKPVVDIKVGDKVKVKFRDNKIFNESCYTMEDTDSEYIYKEFTVGAVASYEYMSSMYHTGSNCADVIVSQDTFKKATGINEYSSVNVNMKDGADHKQLEKDISKVTSKVKGAMLRDIVAEKENSKAMYEKTRILNMGITFILFIITVVNVVNNISHSIMSRASEFGMLRAVGLNNDDFKCMIVFEGLLYGIVSSVIVIVVSLIIQIITYINFGSSEFGIAFEVRYIDYVVIIAVNLLLGVVATYLPAKKINESSIVEAINIID</sequence>
<dbReference type="PANTHER" id="PTHR30572:SF4">
    <property type="entry name" value="ABC TRANSPORTER PERMEASE YTRF"/>
    <property type="match status" value="1"/>
</dbReference>
<feature type="transmembrane region" description="Helical" evidence="7">
    <location>
        <begin position="817"/>
        <end position="837"/>
    </location>
</feature>
<evidence type="ECO:0000256" key="1">
    <source>
        <dbReference type="ARBA" id="ARBA00004651"/>
    </source>
</evidence>
<evidence type="ECO:0000256" key="4">
    <source>
        <dbReference type="ARBA" id="ARBA00022989"/>
    </source>
</evidence>
<protein>
    <submittedName>
        <fullName evidence="9">ABC transporter permease</fullName>
    </submittedName>
</protein>
<feature type="domain" description="ABC3 transporter permease C-terminal" evidence="8">
    <location>
        <begin position="730"/>
        <end position="843"/>
    </location>
</feature>
<accession>A0A371J5U5</accession>
<keyword evidence="2" id="KW-1003">Cell membrane</keyword>
<keyword evidence="4 7" id="KW-1133">Transmembrane helix</keyword>
<dbReference type="GO" id="GO:0005886">
    <property type="term" value="C:plasma membrane"/>
    <property type="evidence" value="ECO:0007669"/>
    <property type="project" value="UniProtKB-SubCell"/>
</dbReference>
<evidence type="ECO:0000256" key="3">
    <source>
        <dbReference type="ARBA" id="ARBA00022692"/>
    </source>
</evidence>
<dbReference type="InterPro" id="IPR050250">
    <property type="entry name" value="Macrolide_Exporter_MacB"/>
</dbReference>
<comment type="caution">
    <text evidence="9">The sequence shown here is derived from an EMBL/GenBank/DDBJ whole genome shotgun (WGS) entry which is preliminary data.</text>
</comment>
<reference evidence="9 10" key="1">
    <citation type="journal article" date="2017" name="Genome Announc.">
        <title>Draft Genome Sequence of Romboutsia weinsteinii sp. nov. Strain CCRI-19649(T) Isolated from Surface Water.</title>
        <authorList>
            <person name="Maheux A.F."/>
            <person name="Boudreau D.K."/>
            <person name="Berube E."/>
            <person name="Boissinot M."/>
            <person name="Cantin P."/>
            <person name="Raymond F."/>
            <person name="Corbeil J."/>
            <person name="Omar R.F."/>
            <person name="Bergeron M.G."/>
        </authorList>
    </citation>
    <scope>NUCLEOTIDE SEQUENCE [LARGE SCALE GENOMIC DNA]</scope>
    <source>
        <strain evidence="9 10">CCRI-19649</strain>
    </source>
</reference>
<evidence type="ECO:0000259" key="8">
    <source>
        <dbReference type="Pfam" id="PF02687"/>
    </source>
</evidence>
<dbReference type="OrthoDB" id="9793166at2"/>
<feature type="transmembrane region" description="Helical" evidence="7">
    <location>
        <begin position="419"/>
        <end position="438"/>
    </location>
</feature>
<name>A0A371J5U5_9FIRM</name>
<proteinExistence type="inferred from homology"/>
<dbReference type="Pfam" id="PF02687">
    <property type="entry name" value="FtsX"/>
    <property type="match status" value="2"/>
</dbReference>
<comment type="similarity">
    <text evidence="6">Belongs to the ABC-4 integral membrane protein family.</text>
</comment>
<keyword evidence="5 7" id="KW-0472">Membrane</keyword>
<evidence type="ECO:0000256" key="6">
    <source>
        <dbReference type="ARBA" id="ARBA00038076"/>
    </source>
</evidence>
<comment type="subcellular location">
    <subcellularLocation>
        <location evidence="1">Cell membrane</location>
        <topology evidence="1">Multi-pass membrane protein</topology>
    </subcellularLocation>
</comment>
<organism evidence="9 10">
    <name type="scientific">Romboutsia weinsteinii</name>
    <dbReference type="NCBI Taxonomy" id="2020949"/>
    <lineage>
        <taxon>Bacteria</taxon>
        <taxon>Bacillati</taxon>
        <taxon>Bacillota</taxon>
        <taxon>Clostridia</taxon>
        <taxon>Peptostreptococcales</taxon>
        <taxon>Peptostreptococcaceae</taxon>
        <taxon>Romboutsia</taxon>
    </lineage>
</organism>
<keyword evidence="3 7" id="KW-0812">Transmembrane</keyword>
<feature type="transmembrane region" description="Helical" evidence="7">
    <location>
        <begin position="248"/>
        <end position="269"/>
    </location>
</feature>
<evidence type="ECO:0000256" key="7">
    <source>
        <dbReference type="SAM" id="Phobius"/>
    </source>
</evidence>